<protein>
    <recommendedName>
        <fullName evidence="2 15">ATP-dependent DNA helicase RecG</fullName>
        <ecNumber evidence="13 15">5.6.2.4</ecNumber>
    </recommendedName>
</protein>
<keyword evidence="9 15" id="KW-0233">DNA recombination</keyword>
<proteinExistence type="inferred from homology"/>
<dbReference type="Gene3D" id="3.40.50.300">
    <property type="entry name" value="P-loop containing nucleotide triphosphate hydrolases"/>
    <property type="match status" value="2"/>
</dbReference>
<evidence type="ECO:0000313" key="18">
    <source>
        <dbReference type="EMBL" id="SHD76968.1"/>
    </source>
</evidence>
<comment type="catalytic activity">
    <reaction evidence="12 15">
        <text>Couples ATP hydrolysis with the unwinding of duplex DNA by translocating in the 3'-5' direction.</text>
        <dbReference type="EC" id="5.6.2.4"/>
    </reaction>
</comment>
<evidence type="ECO:0000256" key="1">
    <source>
        <dbReference type="ARBA" id="ARBA00007504"/>
    </source>
</evidence>
<dbReference type="Gene3D" id="2.40.50.140">
    <property type="entry name" value="Nucleic acid-binding proteins"/>
    <property type="match status" value="1"/>
</dbReference>
<dbReference type="AlphaFoldDB" id="M1Z7V8"/>
<name>M1Z7V8_9FIRM</name>
<evidence type="ECO:0000256" key="5">
    <source>
        <dbReference type="ARBA" id="ARBA00022801"/>
    </source>
</evidence>
<dbReference type="InterPro" id="IPR047112">
    <property type="entry name" value="RecG/Mfd"/>
</dbReference>
<feature type="domain" description="Helicase ATP-binding" evidence="16">
    <location>
        <begin position="267"/>
        <end position="428"/>
    </location>
</feature>
<evidence type="ECO:0000256" key="15">
    <source>
        <dbReference type="RuleBase" id="RU363016"/>
    </source>
</evidence>
<dbReference type="SMART" id="SM00490">
    <property type="entry name" value="HELICc"/>
    <property type="match status" value="1"/>
</dbReference>
<evidence type="ECO:0000259" key="16">
    <source>
        <dbReference type="PROSITE" id="PS51192"/>
    </source>
</evidence>
<dbReference type="NCBIfam" id="NF008165">
    <property type="entry name" value="PRK10917.1-3"/>
    <property type="match status" value="1"/>
</dbReference>
<keyword evidence="4 15" id="KW-0227">DNA damage</keyword>
<dbReference type="NCBIfam" id="NF008168">
    <property type="entry name" value="PRK10917.2-2"/>
    <property type="match status" value="1"/>
</dbReference>
<evidence type="ECO:0000256" key="7">
    <source>
        <dbReference type="ARBA" id="ARBA00022840"/>
    </source>
</evidence>
<dbReference type="GO" id="GO:0016887">
    <property type="term" value="F:ATP hydrolysis activity"/>
    <property type="evidence" value="ECO:0007669"/>
    <property type="project" value="RHEA"/>
</dbReference>
<sequence>MTIQYVKGVGPKRAKQLKRLNIHTVEDLLYFVPREYEDRSKFKDISQCAEGEQISLNVEISGYPSKIKPRRNLTILKIPVRDHSGHAQLVWFNQDYIANKLTIGDRIAVHGKVNIFNNEIQIMNPVFEKGDHEKVGKIIPIYPLTEKLTNNEMIRIMTNAIRDYGHSLKERLPNYLREELDLMPIRESIINIHFPKDRKQYFEARRRLVFEELLTLQLGLFLIRNRTKEINQGIQFPHISEVDGFIEGLPFKLTNAQRRVYKEIEMDMEKDAQMNRLIQGDVGSGKTIIAILAMFKAWKSGYQSVMMAPTEILAQQHYDSISSFYKEYDIRCELLVGSLSNKKKEEILDDLRTGKINVLVGTHAVIQDKVEFNKLGLAITDEQHRFGVKQRAVLSQKGESPDILVMTATPIPRTLALILYGDLDISIIDELPPGRKEIETYAVGFNIVDRIHNFVKKQILEGRQAYIVCPLIEESDTLKVKSAEELYIILKNEVYKGFNVGLLHGRMKPGEKDYVMGKFANGELDVLISTTVIEVGVNVPNANIMVIYNAERFGLAQLHQLRGRVGRGEYQSYCILINGSNSKISRERMRILQKSTDGFYISEKDLELRGPGEFFGTKQHGLPDLKIANLFTDMEILRLAQKKAKEILEEDVYLVDEKHSFLRQSIIDLFKDRIKDLIFN</sequence>
<dbReference type="PANTHER" id="PTHR47964">
    <property type="entry name" value="ATP-DEPENDENT DNA HELICASE HOMOLOG RECG, CHLOROPLASTIC"/>
    <property type="match status" value="1"/>
</dbReference>
<dbReference type="InterPro" id="IPR027417">
    <property type="entry name" value="P-loop_NTPase"/>
</dbReference>
<evidence type="ECO:0000256" key="9">
    <source>
        <dbReference type="ARBA" id="ARBA00023172"/>
    </source>
</evidence>
<dbReference type="InterPro" id="IPR033454">
    <property type="entry name" value="RecG_wedge"/>
</dbReference>
<dbReference type="InterPro" id="IPR014001">
    <property type="entry name" value="Helicase_ATP-bd"/>
</dbReference>
<dbReference type="SMART" id="SM00487">
    <property type="entry name" value="DEXDc"/>
    <property type="match status" value="1"/>
</dbReference>
<evidence type="ECO:0000256" key="4">
    <source>
        <dbReference type="ARBA" id="ARBA00022763"/>
    </source>
</evidence>
<evidence type="ECO:0000256" key="14">
    <source>
        <dbReference type="ARBA" id="ARBA00048988"/>
    </source>
</evidence>
<dbReference type="OrthoDB" id="9804325at2"/>
<reference evidence="18 19" key="1">
    <citation type="submission" date="2016-11" db="EMBL/GenBank/DDBJ databases">
        <authorList>
            <person name="Manzoor S."/>
        </authorList>
    </citation>
    <scope>NUCLEOTIDE SEQUENCE [LARGE SCALE GENOMIC DNA]</scope>
    <source>
        <strain evidence="18">Clostridium ultunense strain Esp</strain>
    </source>
</reference>
<keyword evidence="10 15" id="KW-0234">DNA repair</keyword>
<comment type="function">
    <text evidence="15">Plays a critical role in recombination and DNA repair. Helps process Holliday junction intermediates to mature products by catalyzing branch migration. Has replication fork regression activity, unwinds stalled or blocked replication forks to make a HJ that can be resolved. Has a DNA unwinding activity characteristic of a DNA helicase with 3'-5' polarity.</text>
</comment>
<dbReference type="EMBL" id="LT669839">
    <property type="protein sequence ID" value="SHD76968.1"/>
    <property type="molecule type" value="Genomic_DNA"/>
</dbReference>
<dbReference type="InterPro" id="IPR004609">
    <property type="entry name" value="ATP-dep_DNA_helicase_RecG"/>
</dbReference>
<dbReference type="Pfam" id="PF00270">
    <property type="entry name" value="DEAD"/>
    <property type="match status" value="1"/>
</dbReference>
<dbReference type="InterPro" id="IPR001650">
    <property type="entry name" value="Helicase_C-like"/>
</dbReference>
<evidence type="ECO:0000256" key="11">
    <source>
        <dbReference type="ARBA" id="ARBA00023235"/>
    </source>
</evidence>
<evidence type="ECO:0000313" key="19">
    <source>
        <dbReference type="Proteomes" id="UP000245423"/>
    </source>
</evidence>
<dbReference type="Proteomes" id="UP000245423">
    <property type="component" value="Chromosome 1"/>
</dbReference>
<evidence type="ECO:0000256" key="3">
    <source>
        <dbReference type="ARBA" id="ARBA00022741"/>
    </source>
</evidence>
<dbReference type="InterPro" id="IPR045562">
    <property type="entry name" value="RecG_dom3_C"/>
</dbReference>
<keyword evidence="3 15" id="KW-0547">Nucleotide-binding</keyword>
<keyword evidence="7 15" id="KW-0067">ATP-binding</keyword>
<feature type="domain" description="Helicase C-terminal" evidence="17">
    <location>
        <begin position="461"/>
        <end position="607"/>
    </location>
</feature>
<dbReference type="GO" id="GO:0043138">
    <property type="term" value="F:3'-5' DNA helicase activity"/>
    <property type="evidence" value="ECO:0007669"/>
    <property type="project" value="UniProtKB-EC"/>
</dbReference>
<dbReference type="SUPFAM" id="SSF52540">
    <property type="entry name" value="P-loop containing nucleoside triphosphate hydrolases"/>
    <property type="match status" value="2"/>
</dbReference>
<evidence type="ECO:0000256" key="10">
    <source>
        <dbReference type="ARBA" id="ARBA00023204"/>
    </source>
</evidence>
<dbReference type="CDD" id="cd04488">
    <property type="entry name" value="RecG_wedge_OBF"/>
    <property type="match status" value="1"/>
</dbReference>
<evidence type="ECO:0000256" key="6">
    <source>
        <dbReference type="ARBA" id="ARBA00022806"/>
    </source>
</evidence>
<keyword evidence="6 15" id="KW-0347">Helicase</keyword>
<keyword evidence="8" id="KW-0238">DNA-binding</keyword>
<keyword evidence="11" id="KW-0413">Isomerase</keyword>
<dbReference type="NCBIfam" id="TIGR00643">
    <property type="entry name" value="recG"/>
    <property type="match status" value="1"/>
</dbReference>
<dbReference type="GO" id="GO:0003677">
    <property type="term" value="F:DNA binding"/>
    <property type="evidence" value="ECO:0007669"/>
    <property type="project" value="UniProtKB-KW"/>
</dbReference>
<keyword evidence="5 15" id="KW-0378">Hydrolase</keyword>
<keyword evidence="19" id="KW-1185">Reference proteome</keyword>
<gene>
    <name evidence="18" type="primary">recG</name>
    <name evidence="18" type="ORF">CUESP1_1605</name>
</gene>
<dbReference type="PROSITE" id="PS51192">
    <property type="entry name" value="HELICASE_ATP_BIND_1"/>
    <property type="match status" value="1"/>
</dbReference>
<evidence type="ECO:0000256" key="13">
    <source>
        <dbReference type="ARBA" id="ARBA00034808"/>
    </source>
</evidence>
<dbReference type="GO" id="GO:0005524">
    <property type="term" value="F:ATP binding"/>
    <property type="evidence" value="ECO:0007669"/>
    <property type="project" value="UniProtKB-KW"/>
</dbReference>
<dbReference type="HOGENOM" id="CLU_005122_7_1_9"/>
<dbReference type="Pfam" id="PF00271">
    <property type="entry name" value="Helicase_C"/>
    <property type="match status" value="1"/>
</dbReference>
<comment type="similarity">
    <text evidence="1 15">Belongs to the helicase family. RecG subfamily.</text>
</comment>
<dbReference type="GO" id="GO:0006310">
    <property type="term" value="P:DNA recombination"/>
    <property type="evidence" value="ECO:0007669"/>
    <property type="project" value="UniProtKB-UniRule"/>
</dbReference>
<dbReference type="GO" id="GO:0006281">
    <property type="term" value="P:DNA repair"/>
    <property type="evidence" value="ECO:0007669"/>
    <property type="project" value="UniProtKB-UniRule"/>
</dbReference>
<dbReference type="Pfam" id="PF19833">
    <property type="entry name" value="RecG_dom3_C"/>
    <property type="match status" value="1"/>
</dbReference>
<dbReference type="CDD" id="cd17992">
    <property type="entry name" value="DEXHc_RecG"/>
    <property type="match status" value="1"/>
</dbReference>
<evidence type="ECO:0000259" key="17">
    <source>
        <dbReference type="PROSITE" id="PS51194"/>
    </source>
</evidence>
<dbReference type="InterPro" id="IPR011545">
    <property type="entry name" value="DEAD/DEAH_box_helicase_dom"/>
</dbReference>
<dbReference type="PROSITE" id="PS51194">
    <property type="entry name" value="HELICASE_CTER"/>
    <property type="match status" value="1"/>
</dbReference>
<evidence type="ECO:0000256" key="12">
    <source>
        <dbReference type="ARBA" id="ARBA00034617"/>
    </source>
</evidence>
<dbReference type="Pfam" id="PF17191">
    <property type="entry name" value="RecG_wedge"/>
    <property type="match status" value="1"/>
</dbReference>
<dbReference type="PANTHER" id="PTHR47964:SF1">
    <property type="entry name" value="ATP-DEPENDENT DNA HELICASE HOMOLOG RECG, CHLOROPLASTIC"/>
    <property type="match status" value="1"/>
</dbReference>
<organism evidence="18 19">
    <name type="scientific">[Clostridium] ultunense Esp</name>
    <dbReference type="NCBI Taxonomy" id="1288971"/>
    <lineage>
        <taxon>Bacteria</taxon>
        <taxon>Bacillati</taxon>
        <taxon>Bacillota</taxon>
        <taxon>Tissierellia</taxon>
        <taxon>Tissierellales</taxon>
        <taxon>Tepidimicrobiaceae</taxon>
        <taxon>Schnuerera</taxon>
    </lineage>
</organism>
<accession>M1Z7V8</accession>
<dbReference type="EC" id="5.6.2.4" evidence="13 15"/>
<evidence type="ECO:0000256" key="2">
    <source>
        <dbReference type="ARBA" id="ARBA00017846"/>
    </source>
</evidence>
<comment type="catalytic activity">
    <reaction evidence="14 15">
        <text>ATP + H2O = ADP + phosphate + H(+)</text>
        <dbReference type="Rhea" id="RHEA:13065"/>
        <dbReference type="ChEBI" id="CHEBI:15377"/>
        <dbReference type="ChEBI" id="CHEBI:15378"/>
        <dbReference type="ChEBI" id="CHEBI:30616"/>
        <dbReference type="ChEBI" id="CHEBI:43474"/>
        <dbReference type="ChEBI" id="CHEBI:456216"/>
        <dbReference type="EC" id="5.6.2.4"/>
    </reaction>
</comment>
<dbReference type="RefSeq" id="WP_005583365.1">
    <property type="nucleotide sequence ID" value="NZ_LT669839.1"/>
</dbReference>
<dbReference type="InterPro" id="IPR012340">
    <property type="entry name" value="NA-bd_OB-fold"/>
</dbReference>
<evidence type="ECO:0000256" key="8">
    <source>
        <dbReference type="ARBA" id="ARBA00023125"/>
    </source>
</evidence>
<dbReference type="SUPFAM" id="SSF50249">
    <property type="entry name" value="Nucleic acid-binding proteins"/>
    <property type="match status" value="1"/>
</dbReference>